<name>A0A5B7CSR9_PORTR</name>
<protein>
    <submittedName>
        <fullName evidence="1">Uncharacterized protein</fullName>
    </submittedName>
</protein>
<keyword evidence="2" id="KW-1185">Reference proteome</keyword>
<dbReference type="EMBL" id="VSRR010000232">
    <property type="protein sequence ID" value="MPC12722.1"/>
    <property type="molecule type" value="Genomic_DNA"/>
</dbReference>
<evidence type="ECO:0000313" key="2">
    <source>
        <dbReference type="Proteomes" id="UP000324222"/>
    </source>
</evidence>
<gene>
    <name evidence="1" type="ORF">E2C01_005427</name>
</gene>
<sequence>MGPVFPCNVMVVAGLYQAGWGLEGFYTRQWDAKIPQCSFVVFSPRKLLLLFHWPVKLGKYRPILVFNVNRIRK</sequence>
<organism evidence="1 2">
    <name type="scientific">Portunus trituberculatus</name>
    <name type="common">Swimming crab</name>
    <name type="synonym">Neptunus trituberculatus</name>
    <dbReference type="NCBI Taxonomy" id="210409"/>
    <lineage>
        <taxon>Eukaryota</taxon>
        <taxon>Metazoa</taxon>
        <taxon>Ecdysozoa</taxon>
        <taxon>Arthropoda</taxon>
        <taxon>Crustacea</taxon>
        <taxon>Multicrustacea</taxon>
        <taxon>Malacostraca</taxon>
        <taxon>Eumalacostraca</taxon>
        <taxon>Eucarida</taxon>
        <taxon>Decapoda</taxon>
        <taxon>Pleocyemata</taxon>
        <taxon>Brachyura</taxon>
        <taxon>Eubrachyura</taxon>
        <taxon>Portunoidea</taxon>
        <taxon>Portunidae</taxon>
        <taxon>Portuninae</taxon>
        <taxon>Portunus</taxon>
    </lineage>
</organism>
<reference evidence="1 2" key="1">
    <citation type="submission" date="2019-05" db="EMBL/GenBank/DDBJ databases">
        <title>Another draft genome of Portunus trituberculatus and its Hox gene families provides insights of decapod evolution.</title>
        <authorList>
            <person name="Jeong J.-H."/>
            <person name="Song I."/>
            <person name="Kim S."/>
            <person name="Choi T."/>
            <person name="Kim D."/>
            <person name="Ryu S."/>
            <person name="Kim W."/>
        </authorList>
    </citation>
    <scope>NUCLEOTIDE SEQUENCE [LARGE SCALE GENOMIC DNA]</scope>
    <source>
        <tissue evidence="1">Muscle</tissue>
    </source>
</reference>
<comment type="caution">
    <text evidence="1">The sequence shown here is derived from an EMBL/GenBank/DDBJ whole genome shotgun (WGS) entry which is preliminary data.</text>
</comment>
<evidence type="ECO:0000313" key="1">
    <source>
        <dbReference type="EMBL" id="MPC12722.1"/>
    </source>
</evidence>
<dbReference type="Proteomes" id="UP000324222">
    <property type="component" value="Unassembled WGS sequence"/>
</dbReference>
<dbReference type="AlphaFoldDB" id="A0A5B7CSR9"/>
<accession>A0A5B7CSR9</accession>
<proteinExistence type="predicted"/>